<proteinExistence type="predicted"/>
<dbReference type="AlphaFoldDB" id="A0A6J2Y7Y0"/>
<feature type="region of interest" description="Disordered" evidence="1">
    <location>
        <begin position="308"/>
        <end position="330"/>
    </location>
</feature>
<dbReference type="Proteomes" id="UP000504635">
    <property type="component" value="Unplaced"/>
</dbReference>
<feature type="region of interest" description="Disordered" evidence="1">
    <location>
        <begin position="250"/>
        <end position="287"/>
    </location>
</feature>
<dbReference type="GO" id="GO:0043161">
    <property type="term" value="P:proteasome-mediated ubiquitin-dependent protein catabolic process"/>
    <property type="evidence" value="ECO:0007669"/>
    <property type="project" value="TreeGrafter"/>
</dbReference>
<dbReference type="OrthoDB" id="6704469at2759"/>
<dbReference type="GeneID" id="115885080"/>
<dbReference type="GO" id="GO:0005737">
    <property type="term" value="C:cytoplasm"/>
    <property type="evidence" value="ECO:0007669"/>
    <property type="project" value="TreeGrafter"/>
</dbReference>
<dbReference type="RefSeq" id="XP_030759712.1">
    <property type="nucleotide sequence ID" value="XM_030903852.1"/>
</dbReference>
<dbReference type="Gene3D" id="3.30.40.10">
    <property type="entry name" value="Zinc/RING finger domain, C3HC4 (zinc finger)"/>
    <property type="match status" value="1"/>
</dbReference>
<sequence>MDKIQIPFSFLRENPCSYCGQQISGGQVFLLPDGNILCERCKNSKRPFCRNLAYEALASNFVYPCINWQNHCPNVSEWKDAPYHISKCSYGGCCILFFAHPGSCFKGRRRFPEENQRIGLLLVPDKVLSFLTCKICKAYLNCEPVYSQSQNENICFRCVRNSGRPPNSVRNHAYENIATLFMFPCSFRRYGCEEILYFGKAAWKHEFECPCNPATAKPIPRLEEKEPETPRQTLRPIQTEIPRAMFQPLRHKPQAPAIPQSRPVYRNPSSEEPQPQGAVYQNQPPQEFLKHRITGLLTHNLQDKYIETLPQKKHKKHQGLAFNQNRKRKD</sequence>
<dbReference type="RefSeq" id="XP_030759711.1">
    <property type="nucleotide sequence ID" value="XM_030903851.1"/>
</dbReference>
<dbReference type="KEGG" id="soy:115885080"/>
<dbReference type="InterPro" id="IPR013083">
    <property type="entry name" value="Znf_RING/FYVE/PHD"/>
</dbReference>
<evidence type="ECO:0000256" key="1">
    <source>
        <dbReference type="SAM" id="MobiDB-lite"/>
    </source>
</evidence>
<dbReference type="PANTHER" id="PTHR45877">
    <property type="entry name" value="E3 UBIQUITIN-PROTEIN LIGASE SIAH2"/>
    <property type="match status" value="1"/>
</dbReference>
<dbReference type="GO" id="GO:0061630">
    <property type="term" value="F:ubiquitin protein ligase activity"/>
    <property type="evidence" value="ECO:0007669"/>
    <property type="project" value="TreeGrafter"/>
</dbReference>
<accession>A0A6J2Y7Y0</accession>
<dbReference type="PANTHER" id="PTHR45877:SF2">
    <property type="entry name" value="E3 UBIQUITIN-PROTEIN LIGASE SINA-RELATED"/>
    <property type="match status" value="1"/>
</dbReference>
<dbReference type="InterPro" id="IPR004162">
    <property type="entry name" value="SINA-like_animal"/>
</dbReference>
<evidence type="ECO:0000313" key="4">
    <source>
        <dbReference type="RefSeq" id="XP_030759712.1"/>
    </source>
</evidence>
<keyword evidence="2" id="KW-1185">Reference proteome</keyword>
<dbReference type="GO" id="GO:0031624">
    <property type="term" value="F:ubiquitin conjugating enzyme binding"/>
    <property type="evidence" value="ECO:0007669"/>
    <property type="project" value="TreeGrafter"/>
</dbReference>
<organism evidence="2 4">
    <name type="scientific">Sitophilus oryzae</name>
    <name type="common">Rice weevil</name>
    <name type="synonym">Curculio oryzae</name>
    <dbReference type="NCBI Taxonomy" id="7048"/>
    <lineage>
        <taxon>Eukaryota</taxon>
        <taxon>Metazoa</taxon>
        <taxon>Ecdysozoa</taxon>
        <taxon>Arthropoda</taxon>
        <taxon>Hexapoda</taxon>
        <taxon>Insecta</taxon>
        <taxon>Pterygota</taxon>
        <taxon>Neoptera</taxon>
        <taxon>Endopterygota</taxon>
        <taxon>Coleoptera</taxon>
        <taxon>Polyphaga</taxon>
        <taxon>Cucujiformia</taxon>
        <taxon>Curculionidae</taxon>
        <taxon>Dryophthorinae</taxon>
        <taxon>Sitophilus</taxon>
    </lineage>
</organism>
<feature type="compositionally biased region" description="Polar residues" evidence="1">
    <location>
        <begin position="267"/>
        <end position="285"/>
    </location>
</feature>
<name>A0A6J2Y7Y0_SITOR</name>
<evidence type="ECO:0000313" key="3">
    <source>
        <dbReference type="RefSeq" id="XP_030759711.1"/>
    </source>
</evidence>
<reference evidence="3 4" key="1">
    <citation type="submission" date="2025-04" db="UniProtKB">
        <authorList>
            <consortium name="RefSeq"/>
        </authorList>
    </citation>
    <scope>IDENTIFICATION</scope>
    <source>
        <tissue evidence="3 4">Gonads</tissue>
    </source>
</reference>
<protein>
    <submittedName>
        <fullName evidence="3 4">Uncharacterized protein LOC115885080</fullName>
    </submittedName>
</protein>
<gene>
    <name evidence="3 4" type="primary">LOC115885080</name>
</gene>
<evidence type="ECO:0000313" key="2">
    <source>
        <dbReference type="Proteomes" id="UP000504635"/>
    </source>
</evidence>